<dbReference type="EMBL" id="BAABBB010000013">
    <property type="protein sequence ID" value="GAA3537216.1"/>
    <property type="molecule type" value="Genomic_DNA"/>
</dbReference>
<dbReference type="PANTHER" id="PTHR35446:SF2">
    <property type="entry name" value="CARBOXYMUCONOLACTONE DECARBOXYLASE-LIKE DOMAIN-CONTAINING PROTEIN"/>
    <property type="match status" value="1"/>
</dbReference>
<proteinExistence type="predicted"/>
<comment type="caution">
    <text evidence="2">The sequence shown here is derived from an EMBL/GenBank/DDBJ whole genome shotgun (WGS) entry which is preliminary data.</text>
</comment>
<name>A0ABP6VQ03_9ACTN</name>
<evidence type="ECO:0000313" key="3">
    <source>
        <dbReference type="Proteomes" id="UP001500301"/>
    </source>
</evidence>
<dbReference type="InterPro" id="IPR004675">
    <property type="entry name" value="AhpD_core"/>
</dbReference>
<dbReference type="NCBIfam" id="TIGR00778">
    <property type="entry name" value="ahpD_dom"/>
    <property type="match status" value="1"/>
</dbReference>
<evidence type="ECO:0000259" key="1">
    <source>
        <dbReference type="Pfam" id="PF02627"/>
    </source>
</evidence>
<feature type="domain" description="Carboxymuconolactone decarboxylase-like" evidence="1">
    <location>
        <begin position="27"/>
        <end position="102"/>
    </location>
</feature>
<gene>
    <name evidence="2" type="ORF">GCM10022263_26110</name>
</gene>
<evidence type="ECO:0000313" key="2">
    <source>
        <dbReference type="EMBL" id="GAA3537216.1"/>
    </source>
</evidence>
<accession>A0ABP6VQ03</accession>
<protein>
    <submittedName>
        <fullName evidence="2">Carboxymuconolactone decarboxylase family protein</fullName>
    </submittedName>
</protein>
<dbReference type="Proteomes" id="UP001500301">
    <property type="component" value="Unassembled WGS sequence"/>
</dbReference>
<reference evidence="3" key="1">
    <citation type="journal article" date="2019" name="Int. J. Syst. Evol. Microbiol.">
        <title>The Global Catalogue of Microorganisms (GCM) 10K type strain sequencing project: providing services to taxonomists for standard genome sequencing and annotation.</title>
        <authorList>
            <consortium name="The Broad Institute Genomics Platform"/>
            <consortium name="The Broad Institute Genome Sequencing Center for Infectious Disease"/>
            <person name="Wu L."/>
            <person name="Ma J."/>
        </authorList>
    </citation>
    <scope>NUCLEOTIDE SEQUENCE [LARGE SCALE GENOMIC DNA]</scope>
    <source>
        <strain evidence="3">JCM 17460</strain>
    </source>
</reference>
<dbReference type="RefSeq" id="WP_218234194.1">
    <property type="nucleotide sequence ID" value="NZ_BAABBB010000013.1"/>
</dbReference>
<keyword evidence="3" id="KW-1185">Reference proteome</keyword>
<dbReference type="InterPro" id="IPR003779">
    <property type="entry name" value="CMD-like"/>
</dbReference>
<dbReference type="PANTHER" id="PTHR35446">
    <property type="entry name" value="SI:CH211-175M2.5"/>
    <property type="match status" value="1"/>
</dbReference>
<organism evidence="2 3">
    <name type="scientific">Nocardioides daeguensis</name>
    <dbReference type="NCBI Taxonomy" id="908359"/>
    <lineage>
        <taxon>Bacteria</taxon>
        <taxon>Bacillati</taxon>
        <taxon>Actinomycetota</taxon>
        <taxon>Actinomycetes</taxon>
        <taxon>Propionibacteriales</taxon>
        <taxon>Nocardioidaceae</taxon>
        <taxon>Nocardioides</taxon>
    </lineage>
</organism>
<sequence>MSPAERRRNVYLDKSHPASYQAAAALALEVGAAAEAAGLDRVLVELVNMRVSQINGCAYCLDLHRRRAVEAGESERRLIVLDAWAETGLFTEQERAALQLAESITRLPEPDERRYAEDEARAVLGDAAYSAVAWVAITMNAFNRISITSHHPVR</sequence>
<dbReference type="Pfam" id="PF02627">
    <property type="entry name" value="CMD"/>
    <property type="match status" value="1"/>
</dbReference>